<organism evidence="4 5">
    <name type="scientific">Microbacterium horticulturae</name>
    <dbReference type="NCBI Taxonomy" id="3028316"/>
    <lineage>
        <taxon>Bacteria</taxon>
        <taxon>Bacillati</taxon>
        <taxon>Actinomycetota</taxon>
        <taxon>Actinomycetes</taxon>
        <taxon>Micrococcales</taxon>
        <taxon>Microbacteriaceae</taxon>
        <taxon>Microbacterium</taxon>
    </lineage>
</organism>
<dbReference type="PANTHER" id="PTHR48083:SF5">
    <property type="entry name" value="NRGC PROTEIN"/>
    <property type="match status" value="1"/>
</dbReference>
<dbReference type="RefSeq" id="WP_275277803.1">
    <property type="nucleotide sequence ID" value="NZ_CP119108.1"/>
</dbReference>
<keyword evidence="1" id="KW-0560">Oxidoreductase</keyword>
<reference evidence="4 5" key="1">
    <citation type="submission" date="2023-03" db="EMBL/GenBank/DDBJ databases">
        <title>Genome sequence of Microbacterium sp. KACC 23027.</title>
        <authorList>
            <person name="Kim S."/>
            <person name="Heo J."/>
            <person name="Kwon S.-W."/>
        </authorList>
    </citation>
    <scope>NUCLEOTIDE SEQUENCE [LARGE SCALE GENOMIC DNA]</scope>
    <source>
        <strain evidence="4 5">KACC 23027</strain>
    </source>
</reference>
<dbReference type="PANTHER" id="PTHR48083">
    <property type="entry name" value="MEDIUM-CHAIN SPECIFIC ACYL-COA DEHYDROGENASE, MITOCHONDRIAL-RELATED"/>
    <property type="match status" value="1"/>
</dbReference>
<evidence type="ECO:0000256" key="2">
    <source>
        <dbReference type="SAM" id="MobiDB-lite"/>
    </source>
</evidence>
<dbReference type="InterPro" id="IPR037069">
    <property type="entry name" value="AcylCoA_DH/ox_N_sf"/>
</dbReference>
<dbReference type="InterPro" id="IPR046373">
    <property type="entry name" value="Acyl-CoA_Oxase/DH_mid-dom_sf"/>
</dbReference>
<accession>A0ABY8BZQ9</accession>
<keyword evidence="5" id="KW-1185">Reference proteome</keyword>
<evidence type="ECO:0000256" key="1">
    <source>
        <dbReference type="ARBA" id="ARBA00023002"/>
    </source>
</evidence>
<dbReference type="Gene3D" id="1.10.540.10">
    <property type="entry name" value="Acyl-CoA dehydrogenase/oxidase, N-terminal domain"/>
    <property type="match status" value="1"/>
</dbReference>
<protein>
    <recommendedName>
        <fullName evidence="3">Acyl-CoA dehydrogenase C-terminal domain-containing protein</fullName>
    </recommendedName>
</protein>
<dbReference type="Gene3D" id="2.40.110.10">
    <property type="entry name" value="Butyryl-CoA Dehydrogenase, subunit A, domain 2"/>
    <property type="match status" value="1"/>
</dbReference>
<evidence type="ECO:0000313" key="5">
    <source>
        <dbReference type="Proteomes" id="UP001214553"/>
    </source>
</evidence>
<dbReference type="InterPro" id="IPR013107">
    <property type="entry name" value="Acyl-CoA_DH_C"/>
</dbReference>
<sequence>MGAGQTTAHDTEPDVERSPRSPWPSPETDGPLGSGGASAWGGSTLSDLDSKVEPVLAFLREHRKALLGAAAESEELRHPGPRAREILREAGTPHMRLPRSVGGLELSLSEQMRVLRELAEIDAATAWCSMVTNNATAVFARSLPEETFVELFVENEAPIAVGVIASGGQAERVEGGYIVDGTWSFCSAIDLADWVMCNPLVDGDPAQPLGIAVPKHDVRVNSSSWNVVGLRGTGSADFTLDKVFVPDAHLLAAEPRRTWANTTPHSDPDEHIAIAIGIARHALGSLREGYLEGTYKWRDREVVQSEFSRLTIAVDAAERMAFQMFEEVERCETETLPNDFWLQLRALGAYVTELAVECAGFALRRGGGRALYMPNALERTLRDALAAQAHILVSDQNYAAHGAALLGLVSDRPGHR</sequence>
<evidence type="ECO:0000313" key="4">
    <source>
        <dbReference type="EMBL" id="WEG08475.1"/>
    </source>
</evidence>
<dbReference type="PIRSF" id="PIRSF016578">
    <property type="entry name" value="HsaA"/>
    <property type="match status" value="1"/>
</dbReference>
<dbReference type="EMBL" id="CP119108">
    <property type="protein sequence ID" value="WEG08475.1"/>
    <property type="molecule type" value="Genomic_DNA"/>
</dbReference>
<dbReference type="InterPro" id="IPR009100">
    <property type="entry name" value="AcylCoA_DH/oxidase_NM_dom_sf"/>
</dbReference>
<evidence type="ECO:0000259" key="3">
    <source>
        <dbReference type="Pfam" id="PF08028"/>
    </source>
</evidence>
<feature type="region of interest" description="Disordered" evidence="2">
    <location>
        <begin position="1"/>
        <end position="41"/>
    </location>
</feature>
<proteinExistence type="predicted"/>
<dbReference type="InterPro" id="IPR050741">
    <property type="entry name" value="Acyl-CoA_dehydrogenase"/>
</dbReference>
<dbReference type="SUPFAM" id="SSF56645">
    <property type="entry name" value="Acyl-CoA dehydrogenase NM domain-like"/>
    <property type="match status" value="1"/>
</dbReference>
<name>A0ABY8BZQ9_9MICO</name>
<gene>
    <name evidence="4" type="ORF">PU630_14695</name>
</gene>
<feature type="domain" description="Acyl-CoA dehydrogenase C-terminal" evidence="3">
    <location>
        <begin position="273"/>
        <end position="394"/>
    </location>
</feature>
<dbReference type="InterPro" id="IPR036250">
    <property type="entry name" value="AcylCo_DH-like_C"/>
</dbReference>
<dbReference type="SUPFAM" id="SSF47203">
    <property type="entry name" value="Acyl-CoA dehydrogenase C-terminal domain-like"/>
    <property type="match status" value="1"/>
</dbReference>
<feature type="compositionally biased region" description="Basic and acidic residues" evidence="2">
    <location>
        <begin position="9"/>
        <end position="19"/>
    </location>
</feature>
<dbReference type="Gene3D" id="1.20.140.10">
    <property type="entry name" value="Butyryl-CoA Dehydrogenase, subunit A, domain 3"/>
    <property type="match status" value="1"/>
</dbReference>
<dbReference type="Proteomes" id="UP001214553">
    <property type="component" value="Chromosome"/>
</dbReference>
<dbReference type="Pfam" id="PF08028">
    <property type="entry name" value="Acyl-CoA_dh_2"/>
    <property type="match status" value="1"/>
</dbReference>